<dbReference type="GeneID" id="20315396"/>
<reference evidence="3 4" key="1">
    <citation type="submission" date="2013-11" db="EMBL/GenBank/DDBJ databases">
        <title>Opisthorchis viverrini - life in the bile duct.</title>
        <authorList>
            <person name="Young N.D."/>
            <person name="Nagarajan N."/>
            <person name="Lin S.J."/>
            <person name="Korhonen P.K."/>
            <person name="Jex A.R."/>
            <person name="Hall R.S."/>
            <person name="Safavi-Hemami H."/>
            <person name="Kaewkong W."/>
            <person name="Bertrand D."/>
            <person name="Gao S."/>
            <person name="Seet Q."/>
            <person name="Wongkham S."/>
            <person name="Teh B.T."/>
            <person name="Wongkham C."/>
            <person name="Intapan P.M."/>
            <person name="Maleewong W."/>
            <person name="Yang X."/>
            <person name="Hu M."/>
            <person name="Wang Z."/>
            <person name="Hofmann A."/>
            <person name="Sternberg P.W."/>
            <person name="Tan P."/>
            <person name="Wang J."/>
            <person name="Gasser R.B."/>
        </authorList>
    </citation>
    <scope>NUCLEOTIDE SEQUENCE [LARGE SCALE GENOMIC DNA]</scope>
</reference>
<dbReference type="GO" id="GO:0030121">
    <property type="term" value="C:AP-1 adaptor complex"/>
    <property type="evidence" value="ECO:0007669"/>
    <property type="project" value="TreeGrafter"/>
</dbReference>
<feature type="region of interest" description="Disordered" evidence="1">
    <location>
        <begin position="198"/>
        <end position="237"/>
    </location>
</feature>
<evidence type="ECO:0000313" key="4">
    <source>
        <dbReference type="Proteomes" id="UP000054324"/>
    </source>
</evidence>
<feature type="chain" id="PRO_5001704508" description="Aftiphilin clathrin-binding box domain-containing protein" evidence="2">
    <location>
        <begin position="25"/>
        <end position="528"/>
    </location>
</feature>
<accession>A0A075A3A3</accession>
<dbReference type="EMBL" id="KL596631">
    <property type="protein sequence ID" value="KER32717.1"/>
    <property type="molecule type" value="Genomic_DNA"/>
</dbReference>
<feature type="compositionally biased region" description="Low complexity" evidence="1">
    <location>
        <begin position="372"/>
        <end position="394"/>
    </location>
</feature>
<evidence type="ECO:0000256" key="1">
    <source>
        <dbReference type="SAM" id="MobiDB-lite"/>
    </source>
</evidence>
<dbReference type="GO" id="GO:0032588">
    <property type="term" value="C:trans-Golgi network membrane"/>
    <property type="evidence" value="ECO:0007669"/>
    <property type="project" value="InterPro"/>
</dbReference>
<feature type="region of interest" description="Disordered" evidence="1">
    <location>
        <begin position="369"/>
        <end position="426"/>
    </location>
</feature>
<dbReference type="RefSeq" id="XP_009163457.1">
    <property type="nucleotide sequence ID" value="XM_009165193.1"/>
</dbReference>
<dbReference type="GO" id="GO:0030276">
    <property type="term" value="F:clathrin binding"/>
    <property type="evidence" value="ECO:0007669"/>
    <property type="project" value="InterPro"/>
</dbReference>
<proteinExistence type="predicted"/>
<feature type="compositionally biased region" description="Polar residues" evidence="1">
    <location>
        <begin position="395"/>
        <end position="426"/>
    </location>
</feature>
<dbReference type="OrthoDB" id="5917212at2759"/>
<keyword evidence="2" id="KW-0732">Signal</keyword>
<sequence length="528" mass="57550">MRLRLLAVIFLISAIFCLPPSGMAFQATPLELHDFSLHGELKITLFICSLSEFNPVTNDSSYISVRNGSTNEEPVKSEPAVDNGEHLSECSSLDDYTEVELPSDVPDGPEFDDLAAYVDGVAARLKADQQQSAHLAYDVSGKSPLASENHCGSCSAPTSDGVEEFASFSTFEPSVVGSDAWATVTATFEQDLNRHESLQSKWPDGSSVAPAVFPESNEGSDGEEFGDFESSVPHSEPSDVANLVRDVQIDHPPIGILERLLSHLEPALGRAFSSPTGNDWVNDEKGVSEITDLDTGSSLAVIHSPCKVNRPSLWPKMLPLHRTHAQRFHWSKSPIYDAYLQSLHVDPRSAMPAFASQLRLLEPVRLDSVNRSSSTVQSSKTSTLSSPTRTSGSSLKPNTDRSSTSSSAETPEFDWNSSGLRNPFQETNANPIQLDLDFFELQQPPAQQQVNSSLEKSSGVAELERELFSAIVKPPSNTVPQLVVNQPSATPAVPERSKNVRTALMRLPKLTYMRAKCLIFPVAEEKPT</sequence>
<evidence type="ECO:0000256" key="2">
    <source>
        <dbReference type="SAM" id="SignalP"/>
    </source>
</evidence>
<dbReference type="KEGG" id="ovi:T265_01208"/>
<dbReference type="PANTHER" id="PTHR16156">
    <property type="entry name" value="AFTIPHILIN A-RELATED"/>
    <property type="match status" value="1"/>
</dbReference>
<feature type="compositionally biased region" description="Acidic residues" evidence="1">
    <location>
        <begin position="218"/>
        <end position="227"/>
    </location>
</feature>
<protein>
    <recommendedName>
        <fullName evidence="5">Aftiphilin clathrin-binding box domain-containing protein</fullName>
    </recommendedName>
</protein>
<dbReference type="CTD" id="20315396"/>
<evidence type="ECO:0000313" key="3">
    <source>
        <dbReference type="EMBL" id="KER32717.1"/>
    </source>
</evidence>
<dbReference type="AlphaFoldDB" id="A0A075A3A3"/>
<gene>
    <name evidence="3" type="ORF">T265_01208</name>
</gene>
<dbReference type="Proteomes" id="UP000054324">
    <property type="component" value="Unassembled WGS sequence"/>
</dbReference>
<keyword evidence="4" id="KW-1185">Reference proteome</keyword>
<dbReference type="PANTHER" id="PTHR16156:SF10">
    <property type="entry name" value="AFTIPHILIN-RELATED"/>
    <property type="match status" value="1"/>
</dbReference>
<feature type="signal peptide" evidence="2">
    <location>
        <begin position="1"/>
        <end position="24"/>
    </location>
</feature>
<name>A0A075A3A3_OPIVI</name>
<organism evidence="3 4">
    <name type="scientific">Opisthorchis viverrini</name>
    <name type="common">Southeast Asian liver fluke</name>
    <dbReference type="NCBI Taxonomy" id="6198"/>
    <lineage>
        <taxon>Eukaryota</taxon>
        <taxon>Metazoa</taxon>
        <taxon>Spiralia</taxon>
        <taxon>Lophotrochozoa</taxon>
        <taxon>Platyhelminthes</taxon>
        <taxon>Trematoda</taxon>
        <taxon>Digenea</taxon>
        <taxon>Opisthorchiida</taxon>
        <taxon>Opisthorchiata</taxon>
        <taxon>Opisthorchiidae</taxon>
        <taxon>Opisthorchis</taxon>
    </lineage>
</organism>
<dbReference type="InterPro" id="IPR046359">
    <property type="entry name" value="Aftin-like"/>
</dbReference>
<evidence type="ECO:0008006" key="5">
    <source>
        <dbReference type="Google" id="ProtNLM"/>
    </source>
</evidence>
<dbReference type="STRING" id="6198.A0A075A3A3"/>